<dbReference type="AlphaFoldDB" id="A0A1I5VIL0"/>
<dbReference type="OrthoDB" id="2082016at2"/>
<dbReference type="STRING" id="937334.SAMN05444406_11136"/>
<gene>
    <name evidence="1" type="ORF">SAMN05444406_11136</name>
</gene>
<organism evidence="1 2">
    <name type="scientific">Caldicoprobacter faecalis</name>
    <dbReference type="NCBI Taxonomy" id="937334"/>
    <lineage>
        <taxon>Bacteria</taxon>
        <taxon>Bacillati</taxon>
        <taxon>Bacillota</taxon>
        <taxon>Clostridia</taxon>
        <taxon>Caldicoprobacterales</taxon>
        <taxon>Caldicoprobacteraceae</taxon>
        <taxon>Caldicoprobacter</taxon>
    </lineage>
</organism>
<name>A0A1I5VIL0_9FIRM</name>
<evidence type="ECO:0000313" key="1">
    <source>
        <dbReference type="EMBL" id="SFQ07202.1"/>
    </source>
</evidence>
<accession>A0A1I5VIL0</accession>
<evidence type="ECO:0008006" key="3">
    <source>
        <dbReference type="Google" id="ProtNLM"/>
    </source>
</evidence>
<sequence>MYISRKSVFVGVVALMILGMVMGYSYTLLTEMFEEEERIADERAQVNKAGALSDSFEPLATVKQPQTTSQETTFIFERMYKLCGHNSITYRSAMAEEVGLSREQIESVHSSWAIKEFSPSIVWLYGEVDGYCPNHYIIKEKDGCIAIYRPLENGQGVYLVYQTNIDTAFLSADVQERIKEGWVVDSLEQVEQLMESWDS</sequence>
<proteinExistence type="predicted"/>
<reference evidence="1 2" key="1">
    <citation type="submission" date="2016-10" db="EMBL/GenBank/DDBJ databases">
        <authorList>
            <person name="de Groot N.N."/>
        </authorList>
    </citation>
    <scope>NUCLEOTIDE SEQUENCE [LARGE SCALE GENOMIC DNA]</scope>
    <source>
        <strain evidence="1 2">DSM 20678</strain>
    </source>
</reference>
<evidence type="ECO:0000313" key="2">
    <source>
        <dbReference type="Proteomes" id="UP000198577"/>
    </source>
</evidence>
<dbReference type="RefSeq" id="WP_092282280.1">
    <property type="nucleotide sequence ID" value="NZ_FOXR01000011.1"/>
</dbReference>
<protein>
    <recommendedName>
        <fullName evidence="3">Bypass of forespore C C-terminal domain-containing protein</fullName>
    </recommendedName>
</protein>
<keyword evidence="2" id="KW-1185">Reference proteome</keyword>
<dbReference type="Proteomes" id="UP000198577">
    <property type="component" value="Unassembled WGS sequence"/>
</dbReference>
<dbReference type="EMBL" id="FOXR01000011">
    <property type="protein sequence ID" value="SFQ07202.1"/>
    <property type="molecule type" value="Genomic_DNA"/>
</dbReference>